<accession>A0A2H0UGG8</accession>
<evidence type="ECO:0000313" key="2">
    <source>
        <dbReference type="Proteomes" id="UP000229315"/>
    </source>
</evidence>
<proteinExistence type="predicted"/>
<protein>
    <submittedName>
        <fullName evidence="1">Uncharacterized protein</fullName>
    </submittedName>
</protein>
<evidence type="ECO:0000313" key="1">
    <source>
        <dbReference type="EMBL" id="PIR85499.1"/>
    </source>
</evidence>
<dbReference type="EMBL" id="PFBH01000001">
    <property type="protein sequence ID" value="PIR85499.1"/>
    <property type="molecule type" value="Genomic_DNA"/>
</dbReference>
<gene>
    <name evidence="1" type="ORF">COU15_00180</name>
</gene>
<dbReference type="Proteomes" id="UP000229315">
    <property type="component" value="Unassembled WGS sequence"/>
</dbReference>
<sequence length="151" mass="16777">MKRKEGQVLFQEEAPENVQDAVERALAKVVRIMDLVAENPANFKNAIQALEDAHTAINNSGSIADKKRGIKLLRNHPKRTEVIQSLAHLKHQFATATPEAQEEMLESGHATPAEIKAFEDMLVNIFPTQLDKEMAKLAANDNEPEKAEEVA</sequence>
<dbReference type="AlphaFoldDB" id="A0A2H0UGG8"/>
<reference evidence="2" key="1">
    <citation type="submission" date="2017-09" db="EMBL/GenBank/DDBJ databases">
        <title>Depth-based differentiation of microbial function through sediment-hosted aquifers and enrichment of novel symbionts in the deep terrestrial subsurface.</title>
        <authorList>
            <person name="Probst A.J."/>
            <person name="Ladd B."/>
            <person name="Jarett J.K."/>
            <person name="Geller-Mcgrath D.E."/>
            <person name="Sieber C.M.K."/>
            <person name="Emerson J.B."/>
            <person name="Anantharaman K."/>
            <person name="Thomas B.C."/>
            <person name="Malmstrom R."/>
            <person name="Stieglmeier M."/>
            <person name="Klingl A."/>
            <person name="Woyke T."/>
            <person name="Ryan C.M."/>
            <person name="Banfield J.F."/>
        </authorList>
    </citation>
    <scope>NUCLEOTIDE SEQUENCE [LARGE SCALE GENOMIC DNA]</scope>
</reference>
<name>A0A2H0UGG8_9BACT</name>
<comment type="caution">
    <text evidence="1">The sequence shown here is derived from an EMBL/GenBank/DDBJ whole genome shotgun (WGS) entry which is preliminary data.</text>
</comment>
<organism evidence="1 2">
    <name type="scientific">Candidatus Kaiserbacteria bacterium CG10_big_fil_rev_8_21_14_0_10_45_20</name>
    <dbReference type="NCBI Taxonomy" id="1974607"/>
    <lineage>
        <taxon>Bacteria</taxon>
        <taxon>Candidatus Kaiseribacteriota</taxon>
    </lineage>
</organism>